<evidence type="ECO:0000313" key="13">
    <source>
        <dbReference type="Proteomes" id="UP001302349"/>
    </source>
</evidence>
<evidence type="ECO:0000256" key="11">
    <source>
        <dbReference type="HAMAP-Rule" id="MF_00454"/>
    </source>
</evidence>
<keyword evidence="7 11" id="KW-0472">Membrane</keyword>
<keyword evidence="3" id="KW-0997">Cell inner membrane</keyword>
<evidence type="ECO:0000256" key="2">
    <source>
        <dbReference type="ARBA" id="ARBA00022475"/>
    </source>
</evidence>
<dbReference type="RefSeq" id="WP_317489787.1">
    <property type="nucleotide sequence ID" value="NZ_CP136051.1"/>
</dbReference>
<evidence type="ECO:0000256" key="3">
    <source>
        <dbReference type="ARBA" id="ARBA00022519"/>
    </source>
</evidence>
<dbReference type="InterPro" id="IPR003691">
    <property type="entry name" value="FluC"/>
</dbReference>
<feature type="transmembrane region" description="Helical" evidence="11">
    <location>
        <begin position="96"/>
        <end position="121"/>
    </location>
</feature>
<evidence type="ECO:0000256" key="4">
    <source>
        <dbReference type="ARBA" id="ARBA00022692"/>
    </source>
</evidence>
<comment type="subcellular location">
    <subcellularLocation>
        <location evidence="1 11">Cell membrane</location>
        <topology evidence="1 11">Multi-pass membrane protein</topology>
    </subcellularLocation>
</comment>
<name>A0ABZ0IRV6_9BACT</name>
<evidence type="ECO:0000313" key="12">
    <source>
        <dbReference type="EMBL" id="WOK07100.1"/>
    </source>
</evidence>
<keyword evidence="5 11" id="KW-1133">Transmembrane helix</keyword>
<feature type="binding site" evidence="11">
    <location>
        <position position="78"/>
    </location>
    <ligand>
        <name>Na(+)</name>
        <dbReference type="ChEBI" id="CHEBI:29101"/>
        <note>structural</note>
    </ligand>
</feature>
<accession>A0ABZ0IRV6</accession>
<reference evidence="12 13" key="1">
    <citation type="journal article" date="2023" name="Microbiol. Resour. Announc.">
        <title>Complete Genome Sequence of Imperialibacter roseus strain P4T.</title>
        <authorList>
            <person name="Tizabi D.R."/>
            <person name="Bachvaroff T."/>
            <person name="Hill R.T."/>
        </authorList>
    </citation>
    <scope>NUCLEOTIDE SEQUENCE [LARGE SCALE GENOMIC DNA]</scope>
    <source>
        <strain evidence="12 13">P4T</strain>
    </source>
</reference>
<evidence type="ECO:0000256" key="1">
    <source>
        <dbReference type="ARBA" id="ARBA00004651"/>
    </source>
</evidence>
<evidence type="ECO:0000256" key="8">
    <source>
        <dbReference type="ARBA" id="ARBA00023303"/>
    </source>
</evidence>
<dbReference type="EMBL" id="CP136051">
    <property type="protein sequence ID" value="WOK07100.1"/>
    <property type="molecule type" value="Genomic_DNA"/>
</dbReference>
<proteinExistence type="inferred from homology"/>
<comment type="similarity">
    <text evidence="9 11">Belongs to the fluoride channel Fluc/FEX (TC 1.A.43) family.</text>
</comment>
<evidence type="ECO:0000256" key="7">
    <source>
        <dbReference type="ARBA" id="ARBA00023136"/>
    </source>
</evidence>
<dbReference type="Pfam" id="PF02537">
    <property type="entry name" value="CRCB"/>
    <property type="match status" value="1"/>
</dbReference>
<organism evidence="12 13">
    <name type="scientific">Imperialibacter roseus</name>
    <dbReference type="NCBI Taxonomy" id="1324217"/>
    <lineage>
        <taxon>Bacteria</taxon>
        <taxon>Pseudomonadati</taxon>
        <taxon>Bacteroidota</taxon>
        <taxon>Cytophagia</taxon>
        <taxon>Cytophagales</taxon>
        <taxon>Flammeovirgaceae</taxon>
        <taxon>Imperialibacter</taxon>
    </lineage>
</organism>
<gene>
    <name evidence="11 12" type="primary">crcB</name>
    <name evidence="11" type="synonym">fluC</name>
    <name evidence="12" type="ORF">RT717_00505</name>
</gene>
<sequence length="122" mass="13089">MKEVLLVGAGGFAGSIGRYLLALAGTKWLPMEFPLGTFTANVLGCFIIGILIGAGVKTEWMTRDMFLLLATGFCGGFTTFSTFSAENINFITTGHYLMAAFYFLGSVIMGFLAVLFGMSLIK</sequence>
<feature type="transmembrane region" description="Helical" evidence="11">
    <location>
        <begin position="38"/>
        <end position="56"/>
    </location>
</feature>
<keyword evidence="11" id="KW-0915">Sodium</keyword>
<dbReference type="Proteomes" id="UP001302349">
    <property type="component" value="Chromosome"/>
</dbReference>
<dbReference type="HAMAP" id="MF_00454">
    <property type="entry name" value="FluC"/>
    <property type="match status" value="1"/>
</dbReference>
<comment type="activity regulation">
    <text evidence="11">Na(+) is not transported, but it plays an essential structural role and its presence is essential for fluoride channel function.</text>
</comment>
<keyword evidence="4 11" id="KW-0812">Transmembrane</keyword>
<comment type="catalytic activity">
    <reaction evidence="10">
        <text>fluoride(in) = fluoride(out)</text>
        <dbReference type="Rhea" id="RHEA:76159"/>
        <dbReference type="ChEBI" id="CHEBI:17051"/>
    </reaction>
    <physiologicalReaction direction="left-to-right" evidence="10">
        <dbReference type="Rhea" id="RHEA:76160"/>
    </physiologicalReaction>
</comment>
<dbReference type="PANTHER" id="PTHR28259">
    <property type="entry name" value="FLUORIDE EXPORT PROTEIN 1-RELATED"/>
    <property type="match status" value="1"/>
</dbReference>
<keyword evidence="6 11" id="KW-0406">Ion transport</keyword>
<keyword evidence="13" id="KW-1185">Reference proteome</keyword>
<evidence type="ECO:0000256" key="5">
    <source>
        <dbReference type="ARBA" id="ARBA00022989"/>
    </source>
</evidence>
<evidence type="ECO:0000256" key="10">
    <source>
        <dbReference type="ARBA" id="ARBA00035585"/>
    </source>
</evidence>
<evidence type="ECO:0000256" key="9">
    <source>
        <dbReference type="ARBA" id="ARBA00035120"/>
    </source>
</evidence>
<dbReference type="NCBIfam" id="TIGR00494">
    <property type="entry name" value="crcB"/>
    <property type="match status" value="1"/>
</dbReference>
<keyword evidence="2 11" id="KW-1003">Cell membrane</keyword>
<evidence type="ECO:0000256" key="6">
    <source>
        <dbReference type="ARBA" id="ARBA00023065"/>
    </source>
</evidence>
<protein>
    <recommendedName>
        <fullName evidence="11">Fluoride-specific ion channel FluC</fullName>
    </recommendedName>
</protein>
<keyword evidence="11" id="KW-0479">Metal-binding</keyword>
<keyword evidence="11" id="KW-0813">Transport</keyword>
<feature type="binding site" evidence="11">
    <location>
        <position position="75"/>
    </location>
    <ligand>
        <name>Na(+)</name>
        <dbReference type="ChEBI" id="CHEBI:29101"/>
        <note>structural</note>
    </ligand>
</feature>
<dbReference type="PANTHER" id="PTHR28259:SF1">
    <property type="entry name" value="FLUORIDE EXPORT PROTEIN 1-RELATED"/>
    <property type="match status" value="1"/>
</dbReference>
<keyword evidence="8 11" id="KW-0407">Ion channel</keyword>
<comment type="function">
    <text evidence="11">Fluoride-specific ion channel. Important for reducing fluoride concentration in the cell, thus reducing its toxicity.</text>
</comment>
<feature type="transmembrane region" description="Helical" evidence="11">
    <location>
        <begin position="65"/>
        <end position="84"/>
    </location>
</feature>